<gene>
    <name evidence="2" type="ORF">CEY11_08845</name>
</gene>
<organism evidence="2 3">
    <name type="scientific">Candidimonas nitroreducens</name>
    <dbReference type="NCBI Taxonomy" id="683354"/>
    <lineage>
        <taxon>Bacteria</taxon>
        <taxon>Pseudomonadati</taxon>
        <taxon>Pseudomonadota</taxon>
        <taxon>Betaproteobacteria</taxon>
        <taxon>Burkholderiales</taxon>
        <taxon>Alcaligenaceae</taxon>
        <taxon>Candidimonas</taxon>
    </lineage>
</organism>
<dbReference type="EMBL" id="NJIH01000004">
    <property type="protein sequence ID" value="OWT61922.1"/>
    <property type="molecule type" value="Genomic_DNA"/>
</dbReference>
<dbReference type="PANTHER" id="PTHR37691:SF1">
    <property type="entry name" value="BLR3518 PROTEIN"/>
    <property type="match status" value="1"/>
</dbReference>
<dbReference type="InterPro" id="IPR027396">
    <property type="entry name" value="DsrEFH-like"/>
</dbReference>
<dbReference type="OrthoDB" id="8776505at2"/>
<name>A0A225MLS9_9BURK</name>
<dbReference type="SUPFAM" id="SSF75169">
    <property type="entry name" value="DsrEFH-like"/>
    <property type="match status" value="1"/>
</dbReference>
<feature type="signal peptide" evidence="1">
    <location>
        <begin position="1"/>
        <end position="23"/>
    </location>
</feature>
<feature type="chain" id="PRO_5012917454" evidence="1">
    <location>
        <begin position="24"/>
        <end position="144"/>
    </location>
</feature>
<dbReference type="Proteomes" id="UP000214603">
    <property type="component" value="Unassembled WGS sequence"/>
</dbReference>
<comment type="caution">
    <text evidence="2">The sequence shown here is derived from an EMBL/GenBank/DDBJ whole genome shotgun (WGS) entry which is preliminary data.</text>
</comment>
<keyword evidence="1" id="KW-0732">Signal</keyword>
<keyword evidence="3" id="KW-1185">Reference proteome</keyword>
<sequence length="144" mass="15720">MIKQILTFIIAASMLGMAGLARGADTQSAKVPRVVYHISDAEHQALAGLRNIRNHLDVAPNTKIVVVTNAKGVDFLMSNYKDAAKVGPLISALAARGVDFEVCEVTMKNRKLKKDDFVMEANFTLSGVVRITQLENEGYAYIKP</sequence>
<dbReference type="AlphaFoldDB" id="A0A225MLS9"/>
<dbReference type="Pfam" id="PF02635">
    <property type="entry name" value="DsrE"/>
    <property type="match status" value="1"/>
</dbReference>
<dbReference type="PANTHER" id="PTHR37691">
    <property type="entry name" value="BLR3518 PROTEIN"/>
    <property type="match status" value="1"/>
</dbReference>
<evidence type="ECO:0000313" key="3">
    <source>
        <dbReference type="Proteomes" id="UP000214603"/>
    </source>
</evidence>
<dbReference type="Gene3D" id="3.40.1260.10">
    <property type="entry name" value="DsrEFH-like"/>
    <property type="match status" value="1"/>
</dbReference>
<reference evidence="3" key="1">
    <citation type="submission" date="2017-06" db="EMBL/GenBank/DDBJ databases">
        <title>Herbaspirillum phytohormonus sp. nov., isolated from the root nodule of Robinia pseudoacacia in lead-zinc mine.</title>
        <authorList>
            <person name="Fan M."/>
            <person name="Lin Y."/>
        </authorList>
    </citation>
    <scope>NUCLEOTIDE SEQUENCE [LARGE SCALE GENOMIC DNA]</scope>
    <source>
        <strain evidence="3">SC-089</strain>
    </source>
</reference>
<dbReference type="InterPro" id="IPR003787">
    <property type="entry name" value="Sulphur_relay_DsrE/F-like"/>
</dbReference>
<protein>
    <submittedName>
        <fullName evidence="2">Uncharacterized protein</fullName>
    </submittedName>
</protein>
<accession>A0A225MLS9</accession>
<proteinExistence type="predicted"/>
<dbReference type="RefSeq" id="WP_088603008.1">
    <property type="nucleotide sequence ID" value="NZ_NJIH01000004.1"/>
</dbReference>
<evidence type="ECO:0000256" key="1">
    <source>
        <dbReference type="SAM" id="SignalP"/>
    </source>
</evidence>
<evidence type="ECO:0000313" key="2">
    <source>
        <dbReference type="EMBL" id="OWT61922.1"/>
    </source>
</evidence>